<evidence type="ECO:0000313" key="1">
    <source>
        <dbReference type="EMBL" id="KAB2576246.1"/>
    </source>
</evidence>
<dbReference type="AlphaFoldDB" id="A0A5N5DEI7"/>
<comment type="caution">
    <text evidence="1">The sequence shown here is derived from an EMBL/GenBank/DDBJ whole genome shotgun (WGS) entry which is preliminary data.</text>
</comment>
<dbReference type="EMBL" id="VCHE01000025">
    <property type="protein sequence ID" value="KAB2576246.1"/>
    <property type="molecule type" value="Genomic_DNA"/>
</dbReference>
<evidence type="ECO:0000313" key="2">
    <source>
        <dbReference type="Proteomes" id="UP000325902"/>
    </source>
</evidence>
<protein>
    <submittedName>
        <fullName evidence="1">Uncharacterized protein</fullName>
    </submittedName>
</protein>
<accession>A0A5N5DEI7</accession>
<sequence>MGDIAELSMPSAQQLEQLSIANLLTERILIIGRSLLGSNRALDVVTYRLPNSEQPADYVAELIEHTGPSQASTILRARNDLRTKALFMLLDRAERELNITMSQACSVAGVQVIHTRRLGGHRCTGCNGPCSGGPAA</sequence>
<dbReference type="Proteomes" id="UP000325902">
    <property type="component" value="Unassembled WGS sequence"/>
</dbReference>
<reference evidence="1 2" key="1">
    <citation type="journal article" date="2019" name="Sci. Rep.">
        <title>A multi-omics analysis of the grapevine pathogen Lasiodiplodia theobromae reveals that temperature affects the expression of virulence- and pathogenicity-related genes.</title>
        <authorList>
            <person name="Felix C."/>
            <person name="Meneses R."/>
            <person name="Goncalves M.F.M."/>
            <person name="Tilleman L."/>
            <person name="Duarte A.S."/>
            <person name="Jorrin-Novo J.V."/>
            <person name="Van de Peer Y."/>
            <person name="Deforce D."/>
            <person name="Van Nieuwerburgh F."/>
            <person name="Esteves A.C."/>
            <person name="Alves A."/>
        </authorList>
    </citation>
    <scope>NUCLEOTIDE SEQUENCE [LARGE SCALE GENOMIC DNA]</scope>
    <source>
        <strain evidence="1 2">LA-SOL3</strain>
    </source>
</reference>
<name>A0A5N5DEI7_9PEZI</name>
<keyword evidence="2" id="KW-1185">Reference proteome</keyword>
<gene>
    <name evidence="1" type="ORF">DBV05_g5092</name>
</gene>
<proteinExistence type="predicted"/>
<dbReference type="OrthoDB" id="3931238at2759"/>
<organism evidence="1 2">
    <name type="scientific">Lasiodiplodia theobromae</name>
    <dbReference type="NCBI Taxonomy" id="45133"/>
    <lineage>
        <taxon>Eukaryota</taxon>
        <taxon>Fungi</taxon>
        <taxon>Dikarya</taxon>
        <taxon>Ascomycota</taxon>
        <taxon>Pezizomycotina</taxon>
        <taxon>Dothideomycetes</taxon>
        <taxon>Dothideomycetes incertae sedis</taxon>
        <taxon>Botryosphaeriales</taxon>
        <taxon>Botryosphaeriaceae</taxon>
        <taxon>Lasiodiplodia</taxon>
    </lineage>
</organism>